<dbReference type="KEGG" id="vg:55601669"/>
<keyword evidence="2" id="KW-0472">Membrane</keyword>
<evidence type="ECO:0000313" key="4">
    <source>
        <dbReference type="Proteomes" id="UP000224836"/>
    </source>
</evidence>
<keyword evidence="2" id="KW-0812">Transmembrane</keyword>
<proteinExistence type="predicted"/>
<evidence type="ECO:0000256" key="1">
    <source>
        <dbReference type="SAM" id="Coils"/>
    </source>
</evidence>
<dbReference type="Proteomes" id="UP000224836">
    <property type="component" value="Segment"/>
</dbReference>
<reference evidence="4" key="1">
    <citation type="submission" date="2016-10" db="EMBL/GenBank/DDBJ databases">
        <authorList>
            <person name="de Groot N.N."/>
        </authorList>
    </citation>
    <scope>NUCLEOTIDE SEQUENCE [LARGE SCALE GENOMIC DNA]</scope>
</reference>
<dbReference type="GeneID" id="55601669"/>
<sequence length="105" mass="12354">MPFFRWEVAKLEQKDYERIATLETQLAALSKSLERIENKLDAYSANFLTRNEAELRFGQIETQLEQIENRLDKQEKNKKDNISLFLSFCALAVTFIFSLLNYLKA</sequence>
<evidence type="ECO:0000256" key="2">
    <source>
        <dbReference type="SAM" id="Phobius"/>
    </source>
</evidence>
<keyword evidence="2" id="KW-1133">Transmembrane helix</keyword>
<dbReference type="RefSeq" id="YP_009831978.1">
    <property type="nucleotide sequence ID" value="NC_048651.1"/>
</dbReference>
<name>A0A1L2JY68_9CAUD</name>
<protein>
    <submittedName>
        <fullName evidence="3">Uncharacterized protein</fullName>
    </submittedName>
</protein>
<keyword evidence="1" id="KW-0175">Coiled coil</keyword>
<dbReference type="EMBL" id="KX965989">
    <property type="protein sequence ID" value="APC46514.1"/>
    <property type="molecule type" value="Genomic_DNA"/>
</dbReference>
<feature type="coiled-coil region" evidence="1">
    <location>
        <begin position="19"/>
        <end position="84"/>
    </location>
</feature>
<evidence type="ECO:0000313" key="3">
    <source>
        <dbReference type="EMBL" id="APC46514.1"/>
    </source>
</evidence>
<feature type="transmembrane region" description="Helical" evidence="2">
    <location>
        <begin position="82"/>
        <end position="103"/>
    </location>
</feature>
<keyword evidence="4" id="KW-1185">Reference proteome</keyword>
<accession>A0A1L2JY68</accession>
<organism evidence="3 4">
    <name type="scientific">Aeribacillus phage AP45</name>
    <dbReference type="NCBI Taxonomy" id="1913112"/>
    <lineage>
        <taxon>Viruses</taxon>
        <taxon>Duplodnaviria</taxon>
        <taxon>Heunggongvirae</taxon>
        <taxon>Uroviricota</taxon>
        <taxon>Caudoviricetes</taxon>
        <taxon>Kamchatkavirus</taxon>
        <taxon>Kamchatkavirus AP45</taxon>
    </lineage>
</organism>